<organism evidence="5 6">
    <name type="scientific">Ruania alba</name>
    <dbReference type="NCBI Taxonomy" id="648782"/>
    <lineage>
        <taxon>Bacteria</taxon>
        <taxon>Bacillati</taxon>
        <taxon>Actinomycetota</taxon>
        <taxon>Actinomycetes</taxon>
        <taxon>Micrococcales</taxon>
        <taxon>Ruaniaceae</taxon>
        <taxon>Ruania</taxon>
    </lineage>
</organism>
<evidence type="ECO:0000313" key="5">
    <source>
        <dbReference type="EMBL" id="SED54735.1"/>
    </source>
</evidence>
<dbReference type="PANTHER" id="PTHR30146">
    <property type="entry name" value="LACI-RELATED TRANSCRIPTIONAL REPRESSOR"/>
    <property type="match status" value="1"/>
</dbReference>
<dbReference type="STRING" id="648782.SAMN04488554_0124"/>
<evidence type="ECO:0000256" key="2">
    <source>
        <dbReference type="ARBA" id="ARBA00023125"/>
    </source>
</evidence>
<dbReference type="Gene3D" id="1.10.10.10">
    <property type="entry name" value="Winged helix-like DNA-binding domain superfamily/Winged helix DNA-binding domain"/>
    <property type="match status" value="1"/>
</dbReference>
<dbReference type="GO" id="GO:0000976">
    <property type="term" value="F:transcription cis-regulatory region binding"/>
    <property type="evidence" value="ECO:0007669"/>
    <property type="project" value="TreeGrafter"/>
</dbReference>
<reference evidence="6" key="1">
    <citation type="submission" date="2016-10" db="EMBL/GenBank/DDBJ databases">
        <authorList>
            <person name="Varghese N."/>
            <person name="Submissions S."/>
        </authorList>
    </citation>
    <scope>NUCLEOTIDE SEQUENCE [LARGE SCALE GENOMIC DNA]</scope>
    <source>
        <strain evidence="6">DSM 21368</strain>
    </source>
</reference>
<keyword evidence="6" id="KW-1185">Reference proteome</keyword>
<evidence type="ECO:0000259" key="4">
    <source>
        <dbReference type="PROSITE" id="PS51000"/>
    </source>
</evidence>
<keyword evidence="1" id="KW-0805">Transcription regulation</keyword>
<sequence length="368" mass="39787">MRQYRAFTPELTMLPHARQEFLLRQLALHGSVRAAEVAESMGVSAVTVRRDIAELADQGQLERVHGGALSTGNTAGRPGAARTLIGAVVPSRTFYYPEVLQGMESVAAPMHARIVLGVAGYSTEAVHSRVDRLLSLGVKGLVLTTSHLQSPEETAPWLASLPVPVVLLERHNDATREAREIDSIRTDHSYGAMLAVDHFAELGHSKVALAVDMWTPTAPWIRAGYLKAIEQLGLDTVPITDLPSDVNNMQEVSEAAEVLLDACLAADVHAVLAHSDHHAIQIAEIAQLRGLRIPEDLAVISYDDVLVAHAAVPLTAVTPPRLELGREALRMLMGRLDGADEPNPPRHVQLLPRLTIRESCGGSVHHGQ</sequence>
<keyword evidence="3" id="KW-0804">Transcription</keyword>
<dbReference type="PRINTS" id="PR00037">
    <property type="entry name" value="HTHLACR"/>
</dbReference>
<dbReference type="Proteomes" id="UP000199220">
    <property type="component" value="Unassembled WGS sequence"/>
</dbReference>
<dbReference type="InterPro" id="IPR036388">
    <property type="entry name" value="WH-like_DNA-bd_sf"/>
</dbReference>
<dbReference type="SMART" id="SM00420">
    <property type="entry name" value="HTH_DEOR"/>
    <property type="match status" value="1"/>
</dbReference>
<dbReference type="InterPro" id="IPR046335">
    <property type="entry name" value="LacI/GalR-like_sensor"/>
</dbReference>
<dbReference type="GO" id="GO:0003700">
    <property type="term" value="F:DNA-binding transcription factor activity"/>
    <property type="evidence" value="ECO:0007669"/>
    <property type="project" value="InterPro"/>
</dbReference>
<dbReference type="InterPro" id="IPR001034">
    <property type="entry name" value="DeoR_HTH"/>
</dbReference>
<dbReference type="EMBL" id="FNTX01000001">
    <property type="protein sequence ID" value="SED54735.1"/>
    <property type="molecule type" value="Genomic_DNA"/>
</dbReference>
<dbReference type="InterPro" id="IPR018356">
    <property type="entry name" value="Tscrpt_reg_HTH_DeoR_CS"/>
</dbReference>
<dbReference type="AlphaFoldDB" id="A0A1H5BK02"/>
<dbReference type="Gene3D" id="3.40.50.2300">
    <property type="match status" value="2"/>
</dbReference>
<dbReference type="InterPro" id="IPR028082">
    <property type="entry name" value="Peripla_BP_I"/>
</dbReference>
<dbReference type="RefSeq" id="WP_245708604.1">
    <property type="nucleotide sequence ID" value="NZ_FNTX01000001.1"/>
</dbReference>
<evidence type="ECO:0000313" key="6">
    <source>
        <dbReference type="Proteomes" id="UP000199220"/>
    </source>
</evidence>
<feature type="domain" description="HTH deoR-type" evidence="4">
    <location>
        <begin position="15"/>
        <end position="70"/>
    </location>
</feature>
<dbReference type="InterPro" id="IPR036390">
    <property type="entry name" value="WH_DNA-bd_sf"/>
</dbReference>
<dbReference type="Pfam" id="PF08220">
    <property type="entry name" value="HTH_DeoR"/>
    <property type="match status" value="1"/>
</dbReference>
<dbReference type="SUPFAM" id="SSF53822">
    <property type="entry name" value="Periplasmic binding protein-like I"/>
    <property type="match status" value="1"/>
</dbReference>
<accession>A0A1H5BK02</accession>
<evidence type="ECO:0000256" key="3">
    <source>
        <dbReference type="ARBA" id="ARBA00023163"/>
    </source>
</evidence>
<protein>
    <submittedName>
        <fullName evidence="5">DNA-binding transcriptional regulator, LacI/PurR family</fullName>
    </submittedName>
</protein>
<name>A0A1H5BK02_9MICO</name>
<dbReference type="Pfam" id="PF13377">
    <property type="entry name" value="Peripla_BP_3"/>
    <property type="match status" value="1"/>
</dbReference>
<dbReference type="CDD" id="cd06267">
    <property type="entry name" value="PBP1_LacI_sugar_binding-like"/>
    <property type="match status" value="1"/>
</dbReference>
<dbReference type="PANTHER" id="PTHR30146:SF155">
    <property type="entry name" value="ALANINE RACEMASE"/>
    <property type="match status" value="1"/>
</dbReference>
<dbReference type="PROSITE" id="PS00894">
    <property type="entry name" value="HTH_DEOR_1"/>
    <property type="match status" value="1"/>
</dbReference>
<gene>
    <name evidence="5" type="ORF">SAMN04488554_0124</name>
</gene>
<proteinExistence type="predicted"/>
<dbReference type="PROSITE" id="PS51000">
    <property type="entry name" value="HTH_DEOR_2"/>
    <property type="match status" value="1"/>
</dbReference>
<evidence type="ECO:0000256" key="1">
    <source>
        <dbReference type="ARBA" id="ARBA00023015"/>
    </source>
</evidence>
<dbReference type="SUPFAM" id="SSF46785">
    <property type="entry name" value="Winged helix' DNA-binding domain"/>
    <property type="match status" value="1"/>
</dbReference>
<keyword evidence="2 5" id="KW-0238">DNA-binding</keyword>